<reference evidence="4 5" key="1">
    <citation type="submission" date="2017-07" db="EMBL/GenBank/DDBJ databases">
        <title>Draft whole genome sequences of clinical Proprionibacteriaceae strains.</title>
        <authorList>
            <person name="Bernier A.-M."/>
            <person name="Bernard K."/>
            <person name="Domingo M.-C."/>
        </authorList>
    </citation>
    <scope>NUCLEOTIDE SEQUENCE [LARGE SCALE GENOMIC DNA]</scope>
    <source>
        <strain evidence="3 4">NML 150081</strain>
        <strain evidence="2 5">NML 160184</strain>
    </source>
</reference>
<dbReference type="AlphaFoldDB" id="A0A255EW69"/>
<evidence type="ECO:0000256" key="1">
    <source>
        <dbReference type="SAM" id="Phobius"/>
    </source>
</evidence>
<keyword evidence="1" id="KW-0472">Membrane</keyword>
<keyword evidence="1" id="KW-0812">Transmembrane</keyword>
<dbReference type="Proteomes" id="UP000216300">
    <property type="component" value="Unassembled WGS sequence"/>
</dbReference>
<comment type="caution">
    <text evidence="3">The sequence shown here is derived from an EMBL/GenBank/DDBJ whole genome shotgun (WGS) entry which is preliminary data.</text>
</comment>
<organism evidence="3 4">
    <name type="scientific">Parenemella sanctibonifatiensis</name>
    <dbReference type="NCBI Taxonomy" id="2016505"/>
    <lineage>
        <taxon>Bacteria</taxon>
        <taxon>Bacillati</taxon>
        <taxon>Actinomycetota</taxon>
        <taxon>Actinomycetes</taxon>
        <taxon>Propionibacteriales</taxon>
        <taxon>Propionibacteriaceae</taxon>
        <taxon>Parenemella</taxon>
    </lineage>
</organism>
<gene>
    <name evidence="3" type="ORF">CGZ91_02410</name>
    <name evidence="2" type="ORF">CGZ92_00980</name>
</gene>
<dbReference type="EMBL" id="NMVI01000005">
    <property type="protein sequence ID" value="OYN90440.1"/>
    <property type="molecule type" value="Genomic_DNA"/>
</dbReference>
<proteinExistence type="predicted"/>
<keyword evidence="1" id="KW-1133">Transmembrane helix</keyword>
<evidence type="ECO:0000313" key="2">
    <source>
        <dbReference type="EMBL" id="OYN90440.1"/>
    </source>
</evidence>
<evidence type="ECO:0000313" key="4">
    <source>
        <dbReference type="Proteomes" id="UP000216300"/>
    </source>
</evidence>
<protein>
    <submittedName>
        <fullName evidence="3">Uncharacterized protein</fullName>
    </submittedName>
</protein>
<name>A0A255EW69_9ACTN</name>
<keyword evidence="4" id="KW-1185">Reference proteome</keyword>
<sequence>MIIFQIVDSGITLGLSVAVFLMLLFAFQGWANRQVSRSDIVINASDIVMEGPRGWRATVGNLAAVEMDGTDLVLTPDPDNFDARLANARSFTRIFGPGRGRKGVVVVRFHEADVPKVTRSIARLRSAVAARRQG</sequence>
<accession>A0A255EGT0</accession>
<dbReference type="Proteomes" id="UP000216533">
    <property type="component" value="Unassembled WGS sequence"/>
</dbReference>
<feature type="transmembrane region" description="Helical" evidence="1">
    <location>
        <begin position="6"/>
        <end position="27"/>
    </location>
</feature>
<accession>A0A255EW69</accession>
<evidence type="ECO:0000313" key="3">
    <source>
        <dbReference type="EMBL" id="OYN92373.1"/>
    </source>
</evidence>
<dbReference type="EMBL" id="NMVJ01000001">
    <property type="protein sequence ID" value="OYN92373.1"/>
    <property type="molecule type" value="Genomic_DNA"/>
</dbReference>
<evidence type="ECO:0000313" key="5">
    <source>
        <dbReference type="Proteomes" id="UP000216533"/>
    </source>
</evidence>